<organism evidence="9 10">
    <name type="scientific">Chitinimonas taiwanensis DSM 18899</name>
    <dbReference type="NCBI Taxonomy" id="1121279"/>
    <lineage>
        <taxon>Bacteria</taxon>
        <taxon>Pseudomonadati</taxon>
        <taxon>Pseudomonadota</taxon>
        <taxon>Betaproteobacteria</taxon>
        <taxon>Neisseriales</taxon>
        <taxon>Chitinibacteraceae</taxon>
        <taxon>Chitinimonas</taxon>
    </lineage>
</organism>
<evidence type="ECO:0000313" key="9">
    <source>
        <dbReference type="EMBL" id="SFZ71028.1"/>
    </source>
</evidence>
<dbReference type="Pfam" id="PF01694">
    <property type="entry name" value="Rhomboid"/>
    <property type="match status" value="1"/>
</dbReference>
<dbReference type="InterPro" id="IPR050925">
    <property type="entry name" value="Rhomboid_protease_S54"/>
</dbReference>
<feature type="transmembrane region" description="Helical" evidence="7">
    <location>
        <begin position="64"/>
        <end position="84"/>
    </location>
</feature>
<evidence type="ECO:0000256" key="6">
    <source>
        <dbReference type="ARBA" id="ARBA00023136"/>
    </source>
</evidence>
<dbReference type="SUPFAM" id="SSF144091">
    <property type="entry name" value="Rhomboid-like"/>
    <property type="match status" value="1"/>
</dbReference>
<evidence type="ECO:0000256" key="2">
    <source>
        <dbReference type="ARBA" id="ARBA00009045"/>
    </source>
</evidence>
<keyword evidence="9" id="KW-0645">Protease</keyword>
<dbReference type="PANTHER" id="PTHR43731">
    <property type="entry name" value="RHOMBOID PROTEASE"/>
    <property type="match status" value="1"/>
</dbReference>
<comment type="subcellular location">
    <subcellularLocation>
        <location evidence="1">Membrane</location>
        <topology evidence="1">Multi-pass membrane protein</topology>
    </subcellularLocation>
</comment>
<dbReference type="GO" id="GO:0016020">
    <property type="term" value="C:membrane"/>
    <property type="evidence" value="ECO:0007669"/>
    <property type="project" value="UniProtKB-SubCell"/>
</dbReference>
<dbReference type="AlphaFoldDB" id="A0A1K2H5A0"/>
<dbReference type="STRING" id="1121279.SAMN02745887_00383"/>
<evidence type="ECO:0000256" key="1">
    <source>
        <dbReference type="ARBA" id="ARBA00004141"/>
    </source>
</evidence>
<dbReference type="GO" id="GO:0004252">
    <property type="term" value="F:serine-type endopeptidase activity"/>
    <property type="evidence" value="ECO:0007669"/>
    <property type="project" value="InterPro"/>
</dbReference>
<dbReference type="Proteomes" id="UP000186513">
    <property type="component" value="Unassembled WGS sequence"/>
</dbReference>
<reference evidence="9 10" key="1">
    <citation type="submission" date="2016-11" db="EMBL/GenBank/DDBJ databases">
        <authorList>
            <person name="Jaros S."/>
            <person name="Januszkiewicz K."/>
            <person name="Wedrychowicz H."/>
        </authorList>
    </citation>
    <scope>NUCLEOTIDE SEQUENCE [LARGE SCALE GENOMIC DNA]</scope>
    <source>
        <strain evidence="9 10">DSM 18899</strain>
    </source>
</reference>
<dbReference type="Gene3D" id="1.20.1540.10">
    <property type="entry name" value="Rhomboid-like"/>
    <property type="match status" value="1"/>
</dbReference>
<name>A0A1K2H5A0_9NEIS</name>
<evidence type="ECO:0000259" key="8">
    <source>
        <dbReference type="Pfam" id="PF01694"/>
    </source>
</evidence>
<feature type="transmembrane region" description="Helical" evidence="7">
    <location>
        <begin position="7"/>
        <end position="28"/>
    </location>
</feature>
<dbReference type="OrthoDB" id="9778341at2"/>
<dbReference type="GO" id="GO:0006508">
    <property type="term" value="P:proteolysis"/>
    <property type="evidence" value="ECO:0007669"/>
    <property type="project" value="UniProtKB-KW"/>
</dbReference>
<feature type="transmembrane region" description="Helical" evidence="7">
    <location>
        <begin position="96"/>
        <end position="117"/>
    </location>
</feature>
<dbReference type="PANTHER" id="PTHR43731:SF14">
    <property type="entry name" value="PRESENILIN-ASSOCIATED RHOMBOID-LIKE PROTEIN, MITOCHONDRIAL"/>
    <property type="match status" value="1"/>
</dbReference>
<keyword evidence="5 7" id="KW-1133">Transmembrane helix</keyword>
<evidence type="ECO:0000256" key="5">
    <source>
        <dbReference type="ARBA" id="ARBA00022989"/>
    </source>
</evidence>
<protein>
    <submittedName>
        <fullName evidence="9">Membrane associated serine protease, rhomboid family</fullName>
    </submittedName>
</protein>
<feature type="transmembrane region" description="Helical" evidence="7">
    <location>
        <begin position="172"/>
        <end position="194"/>
    </location>
</feature>
<feature type="transmembrane region" description="Helical" evidence="7">
    <location>
        <begin position="225"/>
        <end position="243"/>
    </location>
</feature>
<keyword evidence="6 7" id="KW-0472">Membrane</keyword>
<evidence type="ECO:0000256" key="4">
    <source>
        <dbReference type="ARBA" id="ARBA00022801"/>
    </source>
</evidence>
<keyword evidence="10" id="KW-1185">Reference proteome</keyword>
<comment type="similarity">
    <text evidence="2">Belongs to the peptidase S54 family.</text>
</comment>
<gene>
    <name evidence="9" type="ORF">SAMN02745887_00383</name>
</gene>
<feature type="transmembrane region" description="Helical" evidence="7">
    <location>
        <begin position="200"/>
        <end position="218"/>
    </location>
</feature>
<evidence type="ECO:0000256" key="7">
    <source>
        <dbReference type="SAM" id="Phobius"/>
    </source>
</evidence>
<keyword evidence="4" id="KW-0378">Hydrolase</keyword>
<accession>A0A1K2H5A0</accession>
<evidence type="ECO:0000256" key="3">
    <source>
        <dbReference type="ARBA" id="ARBA00022692"/>
    </source>
</evidence>
<dbReference type="InterPro" id="IPR022764">
    <property type="entry name" value="Peptidase_S54_rhomboid_dom"/>
</dbReference>
<evidence type="ECO:0000313" key="10">
    <source>
        <dbReference type="Proteomes" id="UP000186513"/>
    </source>
</evidence>
<proteinExistence type="inferred from homology"/>
<dbReference type="EMBL" id="FPKR01000001">
    <property type="protein sequence ID" value="SFZ71028.1"/>
    <property type="molecule type" value="Genomic_DNA"/>
</dbReference>
<dbReference type="RefSeq" id="WP_072426909.1">
    <property type="nucleotide sequence ID" value="NZ_FPKR01000001.1"/>
</dbReference>
<dbReference type="InterPro" id="IPR035952">
    <property type="entry name" value="Rhomboid-like_sf"/>
</dbReference>
<feature type="domain" description="Peptidase S54 rhomboid" evidence="8">
    <location>
        <begin position="55"/>
        <end position="212"/>
    </location>
</feature>
<keyword evidence="3 7" id="KW-0812">Transmembrane</keyword>
<feature type="transmembrane region" description="Helical" evidence="7">
    <location>
        <begin position="137"/>
        <end position="160"/>
    </location>
</feature>
<sequence>MRALLDDLPYCTLVILLINLGLFGAQIASGVSLTEPLNIDIIRWGGNVAPLTLSGEWWRLLSSMFLHIGVLHLLFNMFMLWSWGPAIERYFGRANFLLIYLGSGLAASLSSALWHGLHRVPGKQGLFGYTPAHLDLVISAGASGALMGMAAALMAAHWLSALEQNVPEMEDIHTGSLVGMVALNLVFGFVMPGIDNACHLGGAAFGLLLGSALAFSLLQPPERRWAIQLGLPLGLAVLAWLSWPAKSQDPELLDLRAQIIELMRETDAAPK</sequence>